<evidence type="ECO:0000256" key="7">
    <source>
        <dbReference type="PROSITE-ProRule" id="PRU01360"/>
    </source>
</evidence>
<comment type="similarity">
    <text evidence="7">Belongs to the TonB-dependent receptor family.</text>
</comment>
<gene>
    <name evidence="10" type="ORF">SAMN05444410_104190</name>
</gene>
<evidence type="ECO:0000256" key="4">
    <source>
        <dbReference type="ARBA" id="ARBA00022692"/>
    </source>
</evidence>
<keyword evidence="6 7" id="KW-0998">Cell outer membrane</keyword>
<feature type="signal peptide" evidence="8">
    <location>
        <begin position="1"/>
        <end position="17"/>
    </location>
</feature>
<evidence type="ECO:0000256" key="1">
    <source>
        <dbReference type="ARBA" id="ARBA00004571"/>
    </source>
</evidence>
<evidence type="ECO:0000256" key="5">
    <source>
        <dbReference type="ARBA" id="ARBA00023136"/>
    </source>
</evidence>
<dbReference type="Pfam" id="PF13715">
    <property type="entry name" value="CarbopepD_reg_2"/>
    <property type="match status" value="1"/>
</dbReference>
<keyword evidence="11" id="KW-1185">Reference proteome</keyword>
<dbReference type="EMBL" id="FNNO01000004">
    <property type="protein sequence ID" value="SDW64188.1"/>
    <property type="molecule type" value="Genomic_DNA"/>
</dbReference>
<dbReference type="SUPFAM" id="SSF49464">
    <property type="entry name" value="Carboxypeptidase regulatory domain-like"/>
    <property type="match status" value="1"/>
</dbReference>
<feature type="domain" description="TonB-dependent receptor plug" evidence="9">
    <location>
        <begin position="199"/>
        <end position="304"/>
    </location>
</feature>
<dbReference type="InterPro" id="IPR023996">
    <property type="entry name" value="TonB-dep_OMP_SusC/RagA"/>
</dbReference>
<evidence type="ECO:0000256" key="8">
    <source>
        <dbReference type="SAM" id="SignalP"/>
    </source>
</evidence>
<dbReference type="InterPro" id="IPR036942">
    <property type="entry name" value="Beta-barrel_TonB_sf"/>
</dbReference>
<dbReference type="NCBIfam" id="TIGR04057">
    <property type="entry name" value="SusC_RagA_signa"/>
    <property type="match status" value="1"/>
</dbReference>
<comment type="subcellular location">
    <subcellularLocation>
        <location evidence="1 7">Cell outer membrane</location>
        <topology evidence="1 7">Multi-pass membrane protein</topology>
    </subcellularLocation>
</comment>
<evidence type="ECO:0000256" key="6">
    <source>
        <dbReference type="ARBA" id="ARBA00023237"/>
    </source>
</evidence>
<comment type="caution">
    <text evidence="10">The sequence shown here is derived from an EMBL/GenBank/DDBJ whole genome shotgun (WGS) entry which is preliminary data.</text>
</comment>
<dbReference type="GO" id="GO:0009279">
    <property type="term" value="C:cell outer membrane"/>
    <property type="evidence" value="ECO:0007669"/>
    <property type="project" value="UniProtKB-SubCell"/>
</dbReference>
<feature type="chain" id="PRO_5036452531" evidence="8">
    <location>
        <begin position="18"/>
        <end position="1083"/>
    </location>
</feature>
<reference evidence="10 11" key="1">
    <citation type="submission" date="2016-10" db="EMBL/GenBank/DDBJ databases">
        <authorList>
            <person name="Varghese N."/>
            <person name="Submissions S."/>
        </authorList>
    </citation>
    <scope>NUCLEOTIDE SEQUENCE [LARGE SCALE GENOMIC DNA]</scope>
    <source>
        <strain evidence="10 11">DSM 25353</strain>
    </source>
</reference>
<evidence type="ECO:0000313" key="11">
    <source>
        <dbReference type="Proteomes" id="UP000198711"/>
    </source>
</evidence>
<dbReference type="InterPro" id="IPR039426">
    <property type="entry name" value="TonB-dep_rcpt-like"/>
</dbReference>
<dbReference type="PROSITE" id="PS52016">
    <property type="entry name" value="TONB_DEPENDENT_REC_3"/>
    <property type="match status" value="1"/>
</dbReference>
<evidence type="ECO:0000256" key="3">
    <source>
        <dbReference type="ARBA" id="ARBA00022452"/>
    </source>
</evidence>
<evidence type="ECO:0000256" key="2">
    <source>
        <dbReference type="ARBA" id="ARBA00022448"/>
    </source>
</evidence>
<keyword evidence="5 7" id="KW-0472">Membrane</keyword>
<dbReference type="Gene3D" id="2.60.40.1120">
    <property type="entry name" value="Carboxypeptidase-like, regulatory domain"/>
    <property type="match status" value="1"/>
</dbReference>
<dbReference type="SUPFAM" id="SSF56935">
    <property type="entry name" value="Porins"/>
    <property type="match status" value="1"/>
</dbReference>
<keyword evidence="2 7" id="KW-0813">Transport</keyword>
<dbReference type="Pfam" id="PF07715">
    <property type="entry name" value="Plug"/>
    <property type="match status" value="1"/>
</dbReference>
<evidence type="ECO:0000313" key="10">
    <source>
        <dbReference type="EMBL" id="SDW64188.1"/>
    </source>
</evidence>
<dbReference type="InterPro" id="IPR008969">
    <property type="entry name" value="CarboxyPept-like_regulatory"/>
</dbReference>
<keyword evidence="3 7" id="KW-1134">Transmembrane beta strand</keyword>
<keyword evidence="4 7" id="KW-0812">Transmembrane</keyword>
<dbReference type="InterPro" id="IPR012910">
    <property type="entry name" value="Plug_dom"/>
</dbReference>
<dbReference type="Gene3D" id="2.40.170.20">
    <property type="entry name" value="TonB-dependent receptor, beta-barrel domain"/>
    <property type="match status" value="1"/>
</dbReference>
<protein>
    <submittedName>
        <fullName evidence="10">TonB-linked outer membrane protein, SusC/RagA family</fullName>
    </submittedName>
</protein>
<dbReference type="AlphaFoldDB" id="A0A8X8LDT7"/>
<dbReference type="InterPro" id="IPR023997">
    <property type="entry name" value="TonB-dep_OMP_SusC/RagA_CS"/>
</dbReference>
<organism evidence="10 11">
    <name type="scientific">Hydrobacter penzbergensis</name>
    <dbReference type="NCBI Taxonomy" id="1235997"/>
    <lineage>
        <taxon>Bacteria</taxon>
        <taxon>Pseudomonadati</taxon>
        <taxon>Bacteroidota</taxon>
        <taxon>Chitinophagia</taxon>
        <taxon>Chitinophagales</taxon>
        <taxon>Chitinophagaceae</taxon>
        <taxon>Hydrobacter</taxon>
    </lineage>
</organism>
<evidence type="ECO:0000259" key="9">
    <source>
        <dbReference type="Pfam" id="PF07715"/>
    </source>
</evidence>
<accession>A0A8X8LDT7</accession>
<name>A0A8X8LDT7_9BACT</name>
<sequence length="1083" mass="118224">MKLAIVITLFTALQAHAGAFGQNVRMQVQQTEVRKILTSIEKSANVRFLYNYDLAPVIKTKVDFTANNVPLRSALDNLLQKVNLSYKVLDNNLVVLLKEADEKNAYDQRVSGKVTNESGQPFANVSVKVKGTNTGTVTNSEGVYNIPISGKNAVLVFSFVGYEDKEITVGEQTTINTSLVPSQKELDQVIVVGYGTQKKIDVTGSVAAVKGEDIAKQASTNPISALQGKVAGVQITNSGAPGSSPQVRIRGLGTVYGNANPLYVVDGVWYDDISFLNPADIDNISVLKDASSESIYGVRAANGVILVTTKKGKSGQAIVNYNGSVGFQHVTNSIKMANANEFATMVNELAAANGSTALLDPTQFGTGTDWYHQILRNALVTNHQVSVSGGSEKSTYNFSLGYLKQEGLVTGNDYTRVTARLQNDFQVFKNLKLGYTATAASNNFVDIPGGIFHQLFAAAPVVPVYYKDGSYGDPSDYNLGDGANFNPQATLDFFNQKSKNYRVSGSAYGDLKLMPHLTFHTSIGGEFGQNEVRNYLPVYTATLKQRNTASQLTLSRGETRNWILENTLTYENKFNNHNLKVLLGQSAQRYQSYGWTATAPNVPNTSEGDYYLRLGSTAGRNVDDNGSVATIASYFGRVTYDYQGKYLLNFSMRADGSSKFFGDNRWGYFPSVGAGWVITREDFMQQQKLFNNLKLRASWGKIGNVSVPSNISVLTVTQAPYLTAIFGNQPYTGASINSVVPPTTYWERGVGTDIGLDASLLSNKLTVELDYYNKKTEKAIFDIPILSSVGTSSGTILGNQADFQNRGVELAITWKNEIGKDITYSVSANLGINDNKVLSVTTGSNPIYGGGGAATGGQLSTRTMVGQPIGQFYGLVVAGVFQNQSQITGSAQPNAKPGDFIYVDQDKNGVIDARDRVPLGNPNPRYSYGVNTNWTYKQFDLTLDFQGVAGVQVYNANLGLRYGNENFTKDFYDKRWHGEGSSNSYPSANIGGGDNYRPNSFFVEDGSYFRVRNMQLGYTLPASLTDRWKVKKLRVYLNAQNAFNFFKYRGFTPEIGGSAINQGIDTNVYPLYATYNFGVNLTF</sequence>
<dbReference type="InterPro" id="IPR037066">
    <property type="entry name" value="Plug_dom_sf"/>
</dbReference>
<dbReference type="Proteomes" id="UP000198711">
    <property type="component" value="Unassembled WGS sequence"/>
</dbReference>
<proteinExistence type="inferred from homology"/>
<dbReference type="Gene3D" id="2.170.130.10">
    <property type="entry name" value="TonB-dependent receptor, plug domain"/>
    <property type="match status" value="1"/>
</dbReference>
<keyword evidence="8" id="KW-0732">Signal</keyword>
<dbReference type="NCBIfam" id="TIGR04056">
    <property type="entry name" value="OMP_RagA_SusC"/>
    <property type="match status" value="1"/>
</dbReference>